<evidence type="ECO:0000313" key="14">
    <source>
        <dbReference type="Proteomes" id="UP000216438"/>
    </source>
</evidence>
<dbReference type="InterPro" id="IPR015421">
    <property type="entry name" value="PyrdxlP-dep_Trfase_major"/>
</dbReference>
<name>A0A249E014_9ENTR</name>
<evidence type="ECO:0000256" key="1">
    <source>
        <dbReference type="ARBA" id="ARBA00001933"/>
    </source>
</evidence>
<dbReference type="PIRSF" id="PIRSF005572">
    <property type="entry name" value="NifS"/>
    <property type="match status" value="1"/>
</dbReference>
<dbReference type="FunFam" id="3.40.640.10:FF:000003">
    <property type="entry name" value="Cysteine desulfurase IscS"/>
    <property type="match status" value="1"/>
</dbReference>
<dbReference type="EC" id="2.8.1.7" evidence="3"/>
<dbReference type="PANTHER" id="PTHR11601:SF34">
    <property type="entry name" value="CYSTEINE DESULFURASE"/>
    <property type="match status" value="1"/>
</dbReference>
<comment type="similarity">
    <text evidence="2">Belongs to the class-V pyridoxal-phosphate-dependent aminotransferase family. NifS/IscS subfamily.</text>
</comment>
<evidence type="ECO:0000256" key="10">
    <source>
        <dbReference type="ARBA" id="ARBA00050776"/>
    </source>
</evidence>
<reference evidence="14" key="1">
    <citation type="submission" date="2016-06" db="EMBL/GenBank/DDBJ databases">
        <authorList>
            <person name="Chen W."/>
            <person name="Hasegawa D.K."/>
        </authorList>
    </citation>
    <scope>NUCLEOTIDE SEQUENCE [LARGE SCALE GENOMIC DNA]</scope>
    <source>
        <strain evidence="14">MEAM1</strain>
    </source>
</reference>
<dbReference type="RefSeq" id="WP_016857401.1">
    <property type="nucleotide sequence ID" value="NZ_CP016303.1"/>
</dbReference>
<dbReference type="InterPro" id="IPR015424">
    <property type="entry name" value="PyrdxlP-dep_Trfase"/>
</dbReference>
<evidence type="ECO:0000256" key="4">
    <source>
        <dbReference type="ARBA" id="ARBA00022679"/>
    </source>
</evidence>
<evidence type="ECO:0000256" key="9">
    <source>
        <dbReference type="ARBA" id="ARBA00023014"/>
    </source>
</evidence>
<sequence length="386" mass="42412">MKRPIYLDYCATTPVDKRVADKMMSFLTIEGTFGNPASRTHFFGWQAEEAVDIARNQIASLLGADAREIIFTSGATESNNLAIKGVAHFYKKKGKHIVTCQTEHKSVLDSCAQLEREGFSVTYLSPKSNGLIDLEKFESALKKNTILVSVMHVNNETGVIQNIAHIGRICREKGIFFHVDAAQSAGKLPINLSQLSVDFMSISAHKMYGPMGIGALFVRRRPAVHLEPLQHGGGHERGMRSGTLPVHQIVGMGEACRIAEAEMSAQSDKMNILGDQLWYGLQHLDHIYLNGDLKNKVPHIFNISFGGINGEALILSLKDLAVSSGSACISSTVTSSYVLRALGVSDELAQSTIRFSFGRFTTQKEIEYAIELIPQYVLGLRKVLSQ</sequence>
<dbReference type="SUPFAM" id="SSF53383">
    <property type="entry name" value="PLP-dependent transferases"/>
    <property type="match status" value="1"/>
</dbReference>
<dbReference type="PANTHER" id="PTHR11601">
    <property type="entry name" value="CYSTEINE DESULFURYLASE FAMILY MEMBER"/>
    <property type="match status" value="1"/>
</dbReference>
<dbReference type="InterPro" id="IPR000192">
    <property type="entry name" value="Aminotrans_V_dom"/>
</dbReference>
<dbReference type="AlphaFoldDB" id="A0A249E014"/>
<dbReference type="InterPro" id="IPR016454">
    <property type="entry name" value="Cysteine_dSase"/>
</dbReference>
<keyword evidence="5" id="KW-0001">2Fe-2S</keyword>
<dbReference type="NCBIfam" id="NF010611">
    <property type="entry name" value="PRK14012.1"/>
    <property type="match status" value="1"/>
</dbReference>
<proteinExistence type="inferred from homology"/>
<evidence type="ECO:0000256" key="2">
    <source>
        <dbReference type="ARBA" id="ARBA00006490"/>
    </source>
</evidence>
<dbReference type="InterPro" id="IPR015422">
    <property type="entry name" value="PyrdxlP-dep_Trfase_small"/>
</dbReference>
<evidence type="ECO:0000256" key="3">
    <source>
        <dbReference type="ARBA" id="ARBA00012239"/>
    </source>
</evidence>
<dbReference type="Pfam" id="PF00266">
    <property type="entry name" value="Aminotran_5"/>
    <property type="match status" value="1"/>
</dbReference>
<dbReference type="GO" id="GO:0046872">
    <property type="term" value="F:metal ion binding"/>
    <property type="evidence" value="ECO:0007669"/>
    <property type="project" value="UniProtKB-KW"/>
</dbReference>
<feature type="domain" description="Aminotransferase class V" evidence="12">
    <location>
        <begin position="5"/>
        <end position="368"/>
    </location>
</feature>
<evidence type="ECO:0000259" key="12">
    <source>
        <dbReference type="Pfam" id="PF00266"/>
    </source>
</evidence>
<keyword evidence="4" id="KW-0808">Transferase</keyword>
<dbReference type="Gene3D" id="3.90.1150.10">
    <property type="entry name" value="Aspartate Aminotransferase, domain 1"/>
    <property type="match status" value="1"/>
</dbReference>
<dbReference type="EMBL" id="CP016303">
    <property type="protein sequence ID" value="ASX26487.1"/>
    <property type="molecule type" value="Genomic_DNA"/>
</dbReference>
<protein>
    <recommendedName>
        <fullName evidence="3">cysteine desulfurase</fullName>
        <ecNumber evidence="3">2.8.1.7</ecNumber>
    </recommendedName>
</protein>
<organism evidence="13 14">
    <name type="scientific">Candidatus Hamiltonella defensa</name>
    <name type="common">Bemisia tabaci</name>
    <dbReference type="NCBI Taxonomy" id="672795"/>
    <lineage>
        <taxon>Bacteria</taxon>
        <taxon>Pseudomonadati</taxon>
        <taxon>Pseudomonadota</taxon>
        <taxon>Gammaproteobacteria</taxon>
        <taxon>Enterobacterales</taxon>
        <taxon>Enterobacteriaceae</taxon>
        <taxon>aphid secondary symbionts</taxon>
        <taxon>Candidatus Williamhamiltonella</taxon>
    </lineage>
</organism>
<keyword evidence="7" id="KW-0663">Pyridoxal phosphate</keyword>
<gene>
    <name evidence="13" type="ORF">BA171_05320</name>
</gene>
<evidence type="ECO:0000256" key="7">
    <source>
        <dbReference type="ARBA" id="ARBA00022898"/>
    </source>
</evidence>
<dbReference type="GO" id="GO:0051537">
    <property type="term" value="F:2 iron, 2 sulfur cluster binding"/>
    <property type="evidence" value="ECO:0007669"/>
    <property type="project" value="UniProtKB-KW"/>
</dbReference>
<evidence type="ECO:0000313" key="13">
    <source>
        <dbReference type="EMBL" id="ASX26487.1"/>
    </source>
</evidence>
<accession>A0A249E014</accession>
<evidence type="ECO:0000256" key="11">
    <source>
        <dbReference type="RuleBase" id="RU004504"/>
    </source>
</evidence>
<reference evidence="13 14" key="2">
    <citation type="submission" date="2017-09" db="EMBL/GenBank/DDBJ databases">
        <title>The genome of whitefly Bemisia tabaci, a global crop pest, provides novel insights into virus transmission, host adaptation and insecticide resistance.</title>
        <authorList>
            <person name="Kaur N."/>
            <person name="Kliot A."/>
            <person name="Pinheiro P.V."/>
            <person name="Luan J."/>
            <person name="Zheng Y."/>
            <person name="Liu W."/>
            <person name="Sun H."/>
            <person name="Yang X."/>
            <person name="Xu Y."/>
            <person name="Luo Y."/>
            <person name="Kruse A."/>
            <person name="Fisher T.W."/>
            <person name="Nelson D.R."/>
            <person name="Elimelech M."/>
            <person name="MacCoss M."/>
            <person name="Johnson R."/>
            <person name="Cohen E."/>
            <person name="Hunter W.B."/>
            <person name="Brown J.K."/>
            <person name="Jander G."/>
            <person name="Cilia M."/>
            <person name="Douglas A.E."/>
            <person name="Ghanim M."/>
            <person name="Simmons A.M."/>
            <person name="Wintermantel W.M."/>
            <person name="Ling K.-S."/>
            <person name="Fei Z."/>
        </authorList>
    </citation>
    <scope>NUCLEOTIDE SEQUENCE [LARGE SCALE GENOMIC DNA]</scope>
    <source>
        <strain evidence="13 14">MEAM1</strain>
    </source>
</reference>
<dbReference type="PROSITE" id="PS00595">
    <property type="entry name" value="AA_TRANSFER_CLASS_5"/>
    <property type="match status" value="1"/>
</dbReference>
<dbReference type="Proteomes" id="UP000216438">
    <property type="component" value="Chromosome"/>
</dbReference>
<dbReference type="GO" id="GO:0031071">
    <property type="term" value="F:cysteine desulfurase activity"/>
    <property type="evidence" value="ECO:0007669"/>
    <property type="project" value="UniProtKB-EC"/>
</dbReference>
<keyword evidence="8" id="KW-0408">Iron</keyword>
<evidence type="ECO:0000256" key="5">
    <source>
        <dbReference type="ARBA" id="ARBA00022714"/>
    </source>
</evidence>
<evidence type="ECO:0000256" key="6">
    <source>
        <dbReference type="ARBA" id="ARBA00022723"/>
    </source>
</evidence>
<dbReference type="InterPro" id="IPR020578">
    <property type="entry name" value="Aminotrans_V_PyrdxlP_BS"/>
</dbReference>
<dbReference type="OrthoDB" id="9808002at2"/>
<evidence type="ECO:0000256" key="8">
    <source>
        <dbReference type="ARBA" id="ARBA00023004"/>
    </source>
</evidence>
<keyword evidence="6" id="KW-0479">Metal-binding</keyword>
<dbReference type="Gene3D" id="3.40.640.10">
    <property type="entry name" value="Type I PLP-dependent aspartate aminotransferase-like (Major domain)"/>
    <property type="match status" value="1"/>
</dbReference>
<keyword evidence="9" id="KW-0411">Iron-sulfur</keyword>
<comment type="cofactor">
    <cofactor evidence="1 11">
        <name>pyridoxal 5'-phosphate</name>
        <dbReference type="ChEBI" id="CHEBI:597326"/>
    </cofactor>
</comment>
<comment type="catalytic activity">
    <reaction evidence="10">
        <text>(sulfur carrier)-H + L-cysteine = (sulfur carrier)-SH + L-alanine</text>
        <dbReference type="Rhea" id="RHEA:43892"/>
        <dbReference type="Rhea" id="RHEA-COMP:14737"/>
        <dbReference type="Rhea" id="RHEA-COMP:14739"/>
        <dbReference type="ChEBI" id="CHEBI:29917"/>
        <dbReference type="ChEBI" id="CHEBI:35235"/>
        <dbReference type="ChEBI" id="CHEBI:57972"/>
        <dbReference type="ChEBI" id="CHEBI:64428"/>
        <dbReference type="EC" id="2.8.1.7"/>
    </reaction>
</comment>